<dbReference type="EMBL" id="QGMJ01000852">
    <property type="protein sequence ID" value="TVY33161.1"/>
    <property type="molecule type" value="Genomic_DNA"/>
</dbReference>
<comment type="caution">
    <text evidence="2">The sequence shown here is derived from an EMBL/GenBank/DDBJ whole genome shotgun (WGS) entry which is preliminary data.</text>
</comment>
<dbReference type="Pfam" id="PF13673">
    <property type="entry name" value="Acetyltransf_10"/>
    <property type="match status" value="1"/>
</dbReference>
<dbReference type="Proteomes" id="UP000462212">
    <property type="component" value="Unassembled WGS sequence"/>
</dbReference>
<evidence type="ECO:0000313" key="3">
    <source>
        <dbReference type="Proteomes" id="UP000462212"/>
    </source>
</evidence>
<dbReference type="AlphaFoldDB" id="A0A8H8RF85"/>
<dbReference type="GO" id="GO:0016747">
    <property type="term" value="F:acyltransferase activity, transferring groups other than amino-acyl groups"/>
    <property type="evidence" value="ECO:0007669"/>
    <property type="project" value="InterPro"/>
</dbReference>
<dbReference type="Gene3D" id="3.40.630.30">
    <property type="match status" value="1"/>
</dbReference>
<dbReference type="InterPro" id="IPR016181">
    <property type="entry name" value="Acyl_CoA_acyltransferase"/>
</dbReference>
<protein>
    <recommendedName>
        <fullName evidence="1">N-acetyltransferase domain-containing protein</fullName>
    </recommendedName>
</protein>
<dbReference type="SUPFAM" id="SSF55729">
    <property type="entry name" value="Acyl-CoA N-acyltransferases (Nat)"/>
    <property type="match status" value="1"/>
</dbReference>
<proteinExistence type="predicted"/>
<dbReference type="OrthoDB" id="2832510at2759"/>
<dbReference type="CDD" id="cd04301">
    <property type="entry name" value="NAT_SF"/>
    <property type="match status" value="1"/>
</dbReference>
<dbReference type="PANTHER" id="PTHR42791">
    <property type="entry name" value="GNAT FAMILY ACETYLTRANSFERASE"/>
    <property type="match status" value="1"/>
</dbReference>
<gene>
    <name evidence="2" type="ORF">LSUB1_G008029</name>
</gene>
<keyword evidence="3" id="KW-1185">Reference proteome</keyword>
<evidence type="ECO:0000259" key="1">
    <source>
        <dbReference type="PROSITE" id="PS51186"/>
    </source>
</evidence>
<feature type="domain" description="N-acetyltransferase" evidence="1">
    <location>
        <begin position="85"/>
        <end position="229"/>
    </location>
</feature>
<accession>A0A8H8RF85</accession>
<evidence type="ECO:0000313" key="2">
    <source>
        <dbReference type="EMBL" id="TVY33161.1"/>
    </source>
</evidence>
<reference evidence="2 3" key="1">
    <citation type="submission" date="2018-05" db="EMBL/GenBank/DDBJ databases">
        <title>Genome sequencing and assembly of the regulated plant pathogen Lachnellula willkommii and related sister species for the development of diagnostic species identification markers.</title>
        <authorList>
            <person name="Giroux E."/>
            <person name="Bilodeau G."/>
        </authorList>
    </citation>
    <scope>NUCLEOTIDE SEQUENCE [LARGE SCALE GENOMIC DNA]</scope>
    <source>
        <strain evidence="2 3">CBS 197.66</strain>
    </source>
</reference>
<dbReference type="PANTHER" id="PTHR42791:SF17">
    <property type="entry name" value="ACETYLTRANSFERASE, GNAT FAMILY FAMILY (AFU_ORTHOLOGUE AFUA_8G05690)"/>
    <property type="match status" value="1"/>
</dbReference>
<sequence length="229" mass="24841">MPPSSSISLHLATHPHDPLILSRLENHVFQDDAFSALAFGPHRGSEESILARARVLGKGMGDEEDVGKRRWRYVKAVSGEEVVGFAAWGVSRVEGEGSGDGNQKGSEDVDVDVEGNGEEKNSWGIGANVRFCEDTLVWADEEMLKSCAGRDYAKLYVLVVSPAHQRRGIGSLLLTEGLKEIDALGLQCVLGASPEGEELYRRFGFGEIAAKELKLEEYEGGEGMGVARH</sequence>
<name>A0A8H8RF85_9HELO</name>
<dbReference type="PROSITE" id="PS51186">
    <property type="entry name" value="GNAT"/>
    <property type="match status" value="1"/>
</dbReference>
<feature type="non-terminal residue" evidence="2">
    <location>
        <position position="1"/>
    </location>
</feature>
<dbReference type="InterPro" id="IPR052523">
    <property type="entry name" value="Trichothecene_AcTrans"/>
</dbReference>
<dbReference type="InterPro" id="IPR000182">
    <property type="entry name" value="GNAT_dom"/>
</dbReference>
<organism evidence="2 3">
    <name type="scientific">Lachnellula subtilissima</name>
    <dbReference type="NCBI Taxonomy" id="602034"/>
    <lineage>
        <taxon>Eukaryota</taxon>
        <taxon>Fungi</taxon>
        <taxon>Dikarya</taxon>
        <taxon>Ascomycota</taxon>
        <taxon>Pezizomycotina</taxon>
        <taxon>Leotiomycetes</taxon>
        <taxon>Helotiales</taxon>
        <taxon>Lachnaceae</taxon>
        <taxon>Lachnellula</taxon>
    </lineage>
</organism>